<dbReference type="Gene3D" id="3.30.420.10">
    <property type="entry name" value="Ribonuclease H-like superfamily/Ribonuclease H"/>
    <property type="match status" value="1"/>
</dbReference>
<evidence type="ECO:0000313" key="2">
    <source>
        <dbReference type="EMBL" id="OBS10819.1"/>
    </source>
</evidence>
<dbReference type="InterPro" id="IPR036397">
    <property type="entry name" value="RNaseH_sf"/>
</dbReference>
<dbReference type="InterPro" id="IPR001584">
    <property type="entry name" value="Integrase_cat-core"/>
</dbReference>
<dbReference type="AlphaFoldDB" id="A0A1A6C8E6"/>
<protein>
    <recommendedName>
        <fullName evidence="1">Integrase catalytic domain-containing protein</fullName>
    </recommendedName>
</protein>
<dbReference type="PROSITE" id="PS50994">
    <property type="entry name" value="INTEGRASE"/>
    <property type="match status" value="1"/>
</dbReference>
<gene>
    <name evidence="2" type="ORF">Thpro_020535</name>
</gene>
<dbReference type="Pfam" id="PF09299">
    <property type="entry name" value="Mu-transpos_C"/>
    <property type="match status" value="1"/>
</dbReference>
<proteinExistence type="predicted"/>
<dbReference type="SUPFAM" id="SSF50610">
    <property type="entry name" value="mu transposase, C-terminal domain"/>
    <property type="match status" value="1"/>
</dbReference>
<dbReference type="Proteomes" id="UP000029273">
    <property type="component" value="Unassembled WGS sequence"/>
</dbReference>
<feature type="domain" description="Integrase catalytic" evidence="1">
    <location>
        <begin position="199"/>
        <end position="397"/>
    </location>
</feature>
<evidence type="ECO:0000259" key="1">
    <source>
        <dbReference type="PROSITE" id="PS50994"/>
    </source>
</evidence>
<comment type="caution">
    <text evidence="2">The sequence shown here is derived from an EMBL/GenBank/DDBJ whole genome shotgun (WGS) entry which is preliminary data.</text>
</comment>
<dbReference type="EMBL" id="JQSG02000001">
    <property type="protein sequence ID" value="OBS10819.1"/>
    <property type="molecule type" value="Genomic_DNA"/>
</dbReference>
<name>A0A1A6C8E6_9GAMM</name>
<keyword evidence="3" id="KW-1185">Reference proteome</keyword>
<sequence length="642" mass="72605">MQLVARDSTAEPNQKTTAIAVKRTAAITDEQRGIAQARVRLIRLIERSLSEQTYNSLTSACRGLADLLSHRAAQDLIEVARVANDHQKDGHRISARTLLRWYGQHQTFGEAGLVPGRRQKDMAVPPWAPAFLKFYQRPTKPSVEDAYRQFVAAAAADEVPSIHQVRRFLSKLSVDAREKGRMGPREIIKKLPFKRRKFEDLLPNDVWTADGHTFDAEVQHPFYTGKAFRPEITTYLDIRTRRIVGWSVELAESAVAVLDALRYGVKDSGIPAVLYVDNGKGYDNEAVAGVLEQLGVVFTTSLPYRSQARGAIERVHRIYVDLAKRLPTYIGADMDPEASTKIHKLTRADLQGKGHSAALITWDRFVAEIERTVAEYNARIHSSLHGLSPADLWQHATDQGWTPETLDPEMLDHTLRPRTLRTVQRGEVRLWNRRYFALALGAYDAGTQVQVGYDVRDDSRVWVHDLEGRLLAVAEKDGNATPYMPDSFLADARAKREQAQVTRLAQKIEAKTGQKVTHIELEHQRGVTLDQVLRPEIPAQPEPVQREDVAELQRTQAQVVELMRESEIYRETDDRRIHAHWLRIEARIDAGDDVSTTDREGLAIYRRSPQHQAMSDLFESFGLTEANFPPRQAKKEPGGNRA</sequence>
<dbReference type="GO" id="GO:0015074">
    <property type="term" value="P:DNA integration"/>
    <property type="evidence" value="ECO:0007669"/>
    <property type="project" value="InterPro"/>
</dbReference>
<dbReference type="InterPro" id="IPR009004">
    <property type="entry name" value="Transposase_Mu_C"/>
</dbReference>
<reference evidence="2 3" key="1">
    <citation type="journal article" date="2014" name="Genome Announc.">
        <title>Draft Genome Sequence of the Iron-Oxidizing, Acidophilic, and Halotolerant 'Thiobacillus prosperus' Type Strain DSM 5130.</title>
        <authorList>
            <person name="Ossandon F.J."/>
            <person name="Cardenas J.P."/>
            <person name="Corbett M."/>
            <person name="Quatrini R."/>
            <person name="Holmes D.S."/>
            <person name="Watkin E."/>
        </authorList>
    </citation>
    <scope>NUCLEOTIDE SEQUENCE [LARGE SCALE GENOMIC DNA]</scope>
    <source>
        <strain evidence="2 3">DSM 5130</strain>
    </source>
</reference>
<dbReference type="InterPro" id="IPR015378">
    <property type="entry name" value="Transposase-like_Mu_C"/>
</dbReference>
<evidence type="ECO:0000313" key="3">
    <source>
        <dbReference type="Proteomes" id="UP000029273"/>
    </source>
</evidence>
<dbReference type="GO" id="GO:0003676">
    <property type="term" value="F:nucleic acid binding"/>
    <property type="evidence" value="ECO:0007669"/>
    <property type="project" value="InterPro"/>
</dbReference>
<dbReference type="InterPro" id="IPR012337">
    <property type="entry name" value="RNaseH-like_sf"/>
</dbReference>
<accession>A0A1A6C8E6</accession>
<dbReference type="SUPFAM" id="SSF53098">
    <property type="entry name" value="Ribonuclease H-like"/>
    <property type="match status" value="1"/>
</dbReference>
<organism evidence="2 3">
    <name type="scientific">Acidihalobacter prosperus</name>
    <dbReference type="NCBI Taxonomy" id="160660"/>
    <lineage>
        <taxon>Bacteria</taxon>
        <taxon>Pseudomonadati</taxon>
        <taxon>Pseudomonadota</taxon>
        <taxon>Gammaproteobacteria</taxon>
        <taxon>Chromatiales</taxon>
        <taxon>Ectothiorhodospiraceae</taxon>
        <taxon>Acidihalobacter</taxon>
    </lineage>
</organism>